<dbReference type="RefSeq" id="WP_253540924.1">
    <property type="nucleotide sequence ID" value="NZ_JAMYWC010000006.1"/>
</dbReference>
<proteinExistence type="predicted"/>
<comment type="caution">
    <text evidence="3">The sequence shown here is derived from an EMBL/GenBank/DDBJ whole genome shotgun (WGS) entry which is preliminary data.</text>
</comment>
<dbReference type="GO" id="GO:0006935">
    <property type="term" value="P:chemotaxis"/>
    <property type="evidence" value="ECO:0007669"/>
    <property type="project" value="UniProtKB-KW"/>
</dbReference>
<evidence type="ECO:0000313" key="3">
    <source>
        <dbReference type="EMBL" id="MCP1174885.1"/>
    </source>
</evidence>
<dbReference type="GO" id="GO:0016787">
    <property type="term" value="F:hydrolase activity"/>
    <property type="evidence" value="ECO:0007669"/>
    <property type="project" value="InterPro"/>
</dbReference>
<gene>
    <name evidence="3" type="ORF">NKG59_21185</name>
</gene>
<dbReference type="PANTHER" id="PTHR43484">
    <property type="match status" value="1"/>
</dbReference>
<dbReference type="AlphaFoldDB" id="A0AA42BJ61"/>
<dbReference type="CDD" id="cd17910">
    <property type="entry name" value="CheC_ClassII"/>
    <property type="match status" value="1"/>
</dbReference>
<dbReference type="PANTHER" id="PTHR43484:SF1">
    <property type="entry name" value="FLAGELLAR MOTOR SWITCH PROTEIN FLIN"/>
    <property type="match status" value="1"/>
</dbReference>
<reference evidence="4" key="1">
    <citation type="journal article" date="2023" name="Front. Microbiol.">
        <title>Ralstonia chuxiongensis sp. nov., Ralstonia mojiangensis sp. nov., and Ralstonia soli sp. nov., isolated from tobacco fields, are three novel species in the family Burkholderiaceae.</title>
        <authorList>
            <person name="Lu C.H."/>
            <person name="Zhang Y.Y."/>
            <person name="Jiang N."/>
            <person name="Chen W."/>
            <person name="Shao X."/>
            <person name="Zhao Z.M."/>
            <person name="Lu W.L."/>
            <person name="Hu X."/>
            <person name="Xi Y.X."/>
            <person name="Zou S.Y."/>
            <person name="Wei Q.J."/>
            <person name="Lin Z.L."/>
            <person name="Gong L."/>
            <person name="Gai X.T."/>
            <person name="Zhang L.Q."/>
            <person name="Li J.Y."/>
            <person name="Jin Y."/>
            <person name="Xia Z.Y."/>
        </authorList>
    </citation>
    <scope>NUCLEOTIDE SEQUENCE [LARGE SCALE GENOMIC DNA]</scope>
    <source>
        <strain evidence="4">21YRMH01-3</strain>
    </source>
</reference>
<sequence>MNDLTLNEDQRDALQEIANIGMGKAGAALAELLGAFVTLSVPDIKLVNAAQLMAELLGRDVAGDAPSPVRQAFQSDISGEAIVLFGKDGREELEELMGYGDADVNSESEALSDIANLLVGACVRSVFEQLGRNLSFSRPSFVPAAVLQQALSGEQFHRWDVALLLEVRFTLERGGFVAQLVMLLPETAIRKMKHALEQFLQAL</sequence>
<keyword evidence="1" id="KW-0145">Chemotaxis</keyword>
<protein>
    <submittedName>
        <fullName evidence="3">Chemotaxis protein CheC</fullName>
    </submittedName>
</protein>
<evidence type="ECO:0000256" key="1">
    <source>
        <dbReference type="ARBA" id="ARBA00022500"/>
    </source>
</evidence>
<dbReference type="InterPro" id="IPR007597">
    <property type="entry name" value="CheC"/>
</dbReference>
<dbReference type="Gene3D" id="3.40.1550.10">
    <property type="entry name" value="CheC-like"/>
    <property type="match status" value="1"/>
</dbReference>
<accession>A0AA42BJ61</accession>
<feature type="domain" description="CheC-like protein" evidence="2">
    <location>
        <begin position="10"/>
        <end position="45"/>
    </location>
</feature>
<evidence type="ECO:0000313" key="4">
    <source>
        <dbReference type="Proteomes" id="UP001162793"/>
    </source>
</evidence>
<evidence type="ECO:0000259" key="2">
    <source>
        <dbReference type="Pfam" id="PF04509"/>
    </source>
</evidence>
<dbReference type="EMBL" id="JAMYWC010000006">
    <property type="protein sequence ID" value="MCP1174885.1"/>
    <property type="molecule type" value="Genomic_DNA"/>
</dbReference>
<dbReference type="Proteomes" id="UP001162793">
    <property type="component" value="Unassembled WGS sequence"/>
</dbReference>
<dbReference type="InterPro" id="IPR028976">
    <property type="entry name" value="CheC-like_sf"/>
</dbReference>
<dbReference type="SUPFAM" id="SSF103039">
    <property type="entry name" value="CheC-like"/>
    <property type="match status" value="1"/>
</dbReference>
<keyword evidence="4" id="KW-1185">Reference proteome</keyword>
<name>A0AA42BJ61_9RALS</name>
<dbReference type="InterPro" id="IPR051469">
    <property type="entry name" value="FliN/MopA/SpaO"/>
</dbReference>
<dbReference type="Pfam" id="PF04509">
    <property type="entry name" value="CheC"/>
    <property type="match status" value="1"/>
</dbReference>
<organism evidence="3 4">
    <name type="scientific">Ralstonia chuxiongensis</name>
    <dbReference type="NCBI Taxonomy" id="2957504"/>
    <lineage>
        <taxon>Bacteria</taxon>
        <taxon>Pseudomonadati</taxon>
        <taxon>Pseudomonadota</taxon>
        <taxon>Betaproteobacteria</taxon>
        <taxon>Burkholderiales</taxon>
        <taxon>Burkholderiaceae</taxon>
        <taxon>Ralstonia</taxon>
    </lineage>
</organism>